<comment type="catalytic activity">
    <reaction evidence="1">
        <text>trans-3-hydroxy-L-proline = 1-pyrroline-2-carboxylate + H2O</text>
        <dbReference type="Rhea" id="RHEA:10320"/>
        <dbReference type="ChEBI" id="CHEBI:15377"/>
        <dbReference type="ChEBI" id="CHEBI:39785"/>
        <dbReference type="ChEBI" id="CHEBI:57938"/>
        <dbReference type="EC" id="4.2.1.77"/>
    </reaction>
</comment>
<dbReference type="GO" id="GO:0050346">
    <property type="term" value="F:trans-L-3-hydroxyproline dehydratase activity"/>
    <property type="evidence" value="ECO:0007669"/>
    <property type="project" value="UniProtKB-EC"/>
</dbReference>
<evidence type="ECO:0000313" key="5">
    <source>
        <dbReference type="Proteomes" id="UP000247810"/>
    </source>
</evidence>
<dbReference type="FunFam" id="3.10.310.10:FF:000003">
    <property type="entry name" value="Proline racemase"/>
    <property type="match status" value="1"/>
</dbReference>
<dbReference type="OrthoDB" id="6409228at2759"/>
<dbReference type="EMBL" id="KZ826085">
    <property type="protein sequence ID" value="PYH88525.1"/>
    <property type="molecule type" value="Genomic_DNA"/>
</dbReference>
<evidence type="ECO:0000256" key="3">
    <source>
        <dbReference type="ARBA" id="ARBA00013105"/>
    </source>
</evidence>
<sequence>MDLAHSLDNESAGEVIRCIDMHTTGEPVRIVYAGFPALTGETLLAQREQALKQYDHLRRRILLEPRGHYDMYGAIIRPSTELVESEEAHVGVLYAHNGGFGTMCGHATLALGRFLVDTQDPAVFPKRHELAVDPASGTVMVNLHAPCGIVRVTVPVVITAKGEKSDPSRPVSFLSPPAYATATQLPVSIPPELRWSQLGDRDAITIGVSYGGTYFAIVDVRELGLEQGLKEVDLDLVAPVLQTLKAYLNTHPDFLAACQHPPDKPLPYPYAVMVVDSGVGVRPDDVEGTEAGLCFFADNQIDRSPTGSCVVARMALAYAKGERRRGQRWAYNSLVSNHFGTGAFVGGIVETGVQQAAIMSGREAVVVRVEGGAYYTGTSSFIVEAGDSTSHSGFSMKSVMTSSN</sequence>
<dbReference type="Gene3D" id="3.10.310.10">
    <property type="entry name" value="Diaminopimelate Epimerase, Chain A, domain 1"/>
    <property type="match status" value="2"/>
</dbReference>
<comment type="similarity">
    <text evidence="2">Belongs to the proline racemase family.</text>
</comment>
<dbReference type="Proteomes" id="UP000247810">
    <property type="component" value="Unassembled WGS sequence"/>
</dbReference>
<evidence type="ECO:0000313" key="4">
    <source>
        <dbReference type="EMBL" id="PYH88525.1"/>
    </source>
</evidence>
<organism evidence="4 5">
    <name type="scientific">Aspergillus ellipticus CBS 707.79</name>
    <dbReference type="NCBI Taxonomy" id="1448320"/>
    <lineage>
        <taxon>Eukaryota</taxon>
        <taxon>Fungi</taxon>
        <taxon>Dikarya</taxon>
        <taxon>Ascomycota</taxon>
        <taxon>Pezizomycotina</taxon>
        <taxon>Eurotiomycetes</taxon>
        <taxon>Eurotiomycetidae</taxon>
        <taxon>Eurotiales</taxon>
        <taxon>Aspergillaceae</taxon>
        <taxon>Aspergillus</taxon>
        <taxon>Aspergillus subgen. Circumdati</taxon>
    </lineage>
</organism>
<evidence type="ECO:0000256" key="1">
    <source>
        <dbReference type="ARBA" id="ARBA00001148"/>
    </source>
</evidence>
<dbReference type="SFLD" id="SFLDS00028">
    <property type="entry name" value="Proline_Racemase"/>
    <property type="match status" value="1"/>
</dbReference>
<protein>
    <recommendedName>
        <fullName evidence="3">trans-L-3-hydroxyproline dehydratase</fullName>
        <ecNumber evidence="3">4.2.1.77</ecNumber>
    </recommendedName>
</protein>
<reference evidence="4 5" key="1">
    <citation type="submission" date="2018-02" db="EMBL/GenBank/DDBJ databases">
        <title>The genomes of Aspergillus section Nigri reveals drivers in fungal speciation.</title>
        <authorList>
            <consortium name="DOE Joint Genome Institute"/>
            <person name="Vesth T.C."/>
            <person name="Nybo J."/>
            <person name="Theobald S."/>
            <person name="Brandl J."/>
            <person name="Frisvad J.C."/>
            <person name="Nielsen K.F."/>
            <person name="Lyhne E.K."/>
            <person name="Kogle M.E."/>
            <person name="Kuo A."/>
            <person name="Riley R."/>
            <person name="Clum A."/>
            <person name="Nolan M."/>
            <person name="Lipzen A."/>
            <person name="Salamov A."/>
            <person name="Henrissat B."/>
            <person name="Wiebenga A."/>
            <person name="De vries R.P."/>
            <person name="Grigoriev I.V."/>
            <person name="Mortensen U.H."/>
            <person name="Andersen M.R."/>
            <person name="Baker S.E."/>
        </authorList>
    </citation>
    <scope>NUCLEOTIDE SEQUENCE [LARGE SCALE GENOMIC DNA]</scope>
    <source>
        <strain evidence="4 5">CBS 707.79</strain>
    </source>
</reference>
<keyword evidence="5" id="KW-1185">Reference proteome</keyword>
<dbReference type="EC" id="4.2.1.77" evidence="3"/>
<dbReference type="SUPFAM" id="SSF54506">
    <property type="entry name" value="Diaminopimelate epimerase-like"/>
    <property type="match status" value="1"/>
</dbReference>
<accession>A0A319CTA7</accession>
<dbReference type="VEuPathDB" id="FungiDB:BO71DRAFT_403794"/>
<proteinExistence type="inferred from homology"/>
<dbReference type="InterPro" id="IPR008794">
    <property type="entry name" value="Pro_racemase_fam"/>
</dbReference>
<dbReference type="AlphaFoldDB" id="A0A319CTA7"/>
<dbReference type="Pfam" id="PF05544">
    <property type="entry name" value="Pro_racemase"/>
    <property type="match status" value="1"/>
</dbReference>
<name>A0A319CTA7_9EURO</name>
<evidence type="ECO:0000256" key="2">
    <source>
        <dbReference type="ARBA" id="ARBA00007529"/>
    </source>
</evidence>
<dbReference type="STRING" id="1448320.A0A319CTA7"/>
<gene>
    <name evidence="4" type="ORF">BO71DRAFT_403794</name>
</gene>
<dbReference type="PANTHER" id="PTHR33442">
    <property type="entry name" value="TRANS-3-HYDROXY-L-PROLINE DEHYDRATASE"/>
    <property type="match status" value="1"/>
</dbReference>
<dbReference type="PANTHER" id="PTHR33442:SF1">
    <property type="entry name" value="TRANS-3-HYDROXY-L-PROLINE DEHYDRATASE"/>
    <property type="match status" value="1"/>
</dbReference>